<proteinExistence type="predicted"/>
<feature type="chain" id="PRO_5014188645" description="Periplasmic heavy metal sensor" evidence="1">
    <location>
        <begin position="22"/>
        <end position="224"/>
    </location>
</feature>
<evidence type="ECO:0000313" key="2">
    <source>
        <dbReference type="EMBL" id="GBC98168.1"/>
    </source>
</evidence>
<dbReference type="EMBL" id="BEHT01000007">
    <property type="protein sequence ID" value="GBC98168.1"/>
    <property type="molecule type" value="Genomic_DNA"/>
</dbReference>
<evidence type="ECO:0008006" key="4">
    <source>
        <dbReference type="Google" id="ProtNLM"/>
    </source>
</evidence>
<dbReference type="Proteomes" id="UP000236173">
    <property type="component" value="Unassembled WGS sequence"/>
</dbReference>
<organism evidence="2 3">
    <name type="scientific">Candidatus Fervidibacter japonicus</name>
    <dbReference type="NCBI Taxonomy" id="2035412"/>
    <lineage>
        <taxon>Bacteria</taxon>
        <taxon>Candidatus Fervidibacterota</taxon>
        <taxon>Candidatus Fervidibacter</taxon>
    </lineage>
</organism>
<gene>
    <name evidence="2" type="ORF">HRbin17_00665</name>
</gene>
<evidence type="ECO:0000313" key="3">
    <source>
        <dbReference type="Proteomes" id="UP000236173"/>
    </source>
</evidence>
<name>A0A2H5XAF6_9BACT</name>
<keyword evidence="1" id="KW-0732">Signal</keyword>
<evidence type="ECO:0000256" key="1">
    <source>
        <dbReference type="SAM" id="SignalP"/>
    </source>
</evidence>
<reference evidence="3" key="1">
    <citation type="submission" date="2017-09" db="EMBL/GenBank/DDBJ databases">
        <title>Metaegenomics of thermophilic ammonia-oxidizing enrichment culture.</title>
        <authorList>
            <person name="Kato S."/>
            <person name="Suzuki K."/>
        </authorList>
    </citation>
    <scope>NUCLEOTIDE SEQUENCE [LARGE SCALE GENOMIC DNA]</scope>
</reference>
<sequence length="224" mass="25822">MVQRWVTVGVLMAALLVPAMAQPPAGRPGGRFGMGGPMLMVGLLRNPQVQQELKLTDQQRQQLEQLGEKWRETMRGLRDLPPEERRQKFQAMQGEVEKQLATVLNEQQMKRLRQIALQVEGYTALERPDIAKQIGVTEEQQRKIRDILRQAAEKRRAVFQQGQGDRQAAFQKMQEIRRWVDSEIEKLLTAEQKKKWQELVGPPFKFEGGFGGARLGNRQQRSRI</sequence>
<feature type="signal peptide" evidence="1">
    <location>
        <begin position="1"/>
        <end position="21"/>
    </location>
</feature>
<comment type="caution">
    <text evidence="2">The sequence shown here is derived from an EMBL/GenBank/DDBJ whole genome shotgun (WGS) entry which is preliminary data.</text>
</comment>
<accession>A0A2H5XAF6</accession>
<protein>
    <recommendedName>
        <fullName evidence="4">Periplasmic heavy metal sensor</fullName>
    </recommendedName>
</protein>
<dbReference type="AlphaFoldDB" id="A0A2H5XAF6"/>